<dbReference type="PANTHER" id="PTHR32322">
    <property type="entry name" value="INNER MEMBRANE TRANSPORTER"/>
    <property type="match status" value="1"/>
</dbReference>
<evidence type="ECO:0000256" key="2">
    <source>
        <dbReference type="ARBA" id="ARBA00007362"/>
    </source>
</evidence>
<reference evidence="9" key="2">
    <citation type="submission" date="2021-04" db="EMBL/GenBank/DDBJ databases">
        <authorList>
            <person name="Gilroy R."/>
        </authorList>
    </citation>
    <scope>NUCLEOTIDE SEQUENCE</scope>
    <source>
        <strain evidence="9">ChiHecec2B26-7398</strain>
    </source>
</reference>
<dbReference type="Pfam" id="PF00892">
    <property type="entry name" value="EamA"/>
    <property type="match status" value="2"/>
</dbReference>
<evidence type="ECO:0000313" key="10">
    <source>
        <dbReference type="Proteomes" id="UP000886751"/>
    </source>
</evidence>
<feature type="domain" description="EamA" evidence="8">
    <location>
        <begin position="185"/>
        <end position="319"/>
    </location>
</feature>
<feature type="transmembrane region" description="Helical" evidence="7">
    <location>
        <begin position="100"/>
        <end position="119"/>
    </location>
</feature>
<dbReference type="AlphaFoldDB" id="A0A9D1Y2I1"/>
<evidence type="ECO:0000256" key="1">
    <source>
        <dbReference type="ARBA" id="ARBA00004651"/>
    </source>
</evidence>
<keyword evidence="3" id="KW-1003">Cell membrane</keyword>
<keyword evidence="6 7" id="KW-0472">Membrane</keyword>
<feature type="transmembrane region" description="Helical" evidence="7">
    <location>
        <begin position="245"/>
        <end position="264"/>
    </location>
</feature>
<feature type="transmembrane region" description="Helical" evidence="7">
    <location>
        <begin position="184"/>
        <end position="203"/>
    </location>
</feature>
<comment type="caution">
    <text evidence="9">The sequence shown here is derived from an EMBL/GenBank/DDBJ whole genome shotgun (WGS) entry which is preliminary data.</text>
</comment>
<evidence type="ECO:0000259" key="8">
    <source>
        <dbReference type="Pfam" id="PF00892"/>
    </source>
</evidence>
<feature type="transmembrane region" description="Helical" evidence="7">
    <location>
        <begin position="21"/>
        <end position="44"/>
    </location>
</feature>
<comment type="similarity">
    <text evidence="2">Belongs to the EamA transporter family.</text>
</comment>
<evidence type="ECO:0000256" key="5">
    <source>
        <dbReference type="ARBA" id="ARBA00022989"/>
    </source>
</evidence>
<organism evidence="9 10">
    <name type="scientific">Candidatus Gemmiger excrementipullorum</name>
    <dbReference type="NCBI Taxonomy" id="2838610"/>
    <lineage>
        <taxon>Bacteria</taxon>
        <taxon>Bacillati</taxon>
        <taxon>Bacillota</taxon>
        <taxon>Clostridia</taxon>
        <taxon>Eubacteriales</taxon>
        <taxon>Gemmiger</taxon>
    </lineage>
</organism>
<feature type="transmembrane region" description="Helical" evidence="7">
    <location>
        <begin position="276"/>
        <end position="294"/>
    </location>
</feature>
<feature type="domain" description="EamA" evidence="8">
    <location>
        <begin position="31"/>
        <end position="175"/>
    </location>
</feature>
<sequence length="327" mass="34146">MSEPQTQAAARPPQAAAPSRLDAFFAVPAVAVVMAILCNAMWGSAFPFIKMGYRLFAIDAADTPSILCFAGVRFMLGAVLVWLCGLLLERRFPPLPRGRDLAACCALGLWQTATQYFFYYTAVALLTGALGGILNSTQSFMGVILAHFLYGKADRMTLPKALGCVLGFAGVLVVTLGGGAGGSVTGIVCMLLASAVFASSGPWNKAVTRRVNSFAVTGINLAFGGLVLALVGFAMGGGLHPQSVAAVPVLLILALISAVGYVLWALLMKNNPVSRISVFGLVIPVVNVLLSAVLNGEPLFRWNYLAALALVCAGIVLVNRAPAPKTE</sequence>
<comment type="subcellular location">
    <subcellularLocation>
        <location evidence="1">Cell membrane</location>
        <topology evidence="1">Multi-pass membrane protein</topology>
    </subcellularLocation>
</comment>
<dbReference type="GO" id="GO:0005886">
    <property type="term" value="C:plasma membrane"/>
    <property type="evidence" value="ECO:0007669"/>
    <property type="project" value="UniProtKB-SubCell"/>
</dbReference>
<dbReference type="InterPro" id="IPR050638">
    <property type="entry name" value="AA-Vitamin_Transporters"/>
</dbReference>
<feature type="transmembrane region" description="Helical" evidence="7">
    <location>
        <begin position="64"/>
        <end position="88"/>
    </location>
</feature>
<protein>
    <submittedName>
        <fullName evidence="9">DMT family transporter</fullName>
    </submittedName>
</protein>
<feature type="transmembrane region" description="Helical" evidence="7">
    <location>
        <begin position="161"/>
        <end position="178"/>
    </location>
</feature>
<dbReference type="InterPro" id="IPR000620">
    <property type="entry name" value="EamA_dom"/>
</dbReference>
<name>A0A9D1Y2I1_9FIRM</name>
<evidence type="ECO:0000256" key="6">
    <source>
        <dbReference type="ARBA" id="ARBA00023136"/>
    </source>
</evidence>
<reference evidence="9" key="1">
    <citation type="journal article" date="2021" name="PeerJ">
        <title>Extensive microbial diversity within the chicken gut microbiome revealed by metagenomics and culture.</title>
        <authorList>
            <person name="Gilroy R."/>
            <person name="Ravi A."/>
            <person name="Getino M."/>
            <person name="Pursley I."/>
            <person name="Horton D.L."/>
            <person name="Alikhan N.F."/>
            <person name="Baker D."/>
            <person name="Gharbi K."/>
            <person name="Hall N."/>
            <person name="Watson M."/>
            <person name="Adriaenssens E.M."/>
            <person name="Foster-Nyarko E."/>
            <person name="Jarju S."/>
            <person name="Secka A."/>
            <person name="Antonio M."/>
            <person name="Oren A."/>
            <person name="Chaudhuri R.R."/>
            <person name="La Ragione R."/>
            <person name="Hildebrand F."/>
            <person name="Pallen M.J."/>
        </authorList>
    </citation>
    <scope>NUCLEOTIDE SEQUENCE</scope>
    <source>
        <strain evidence="9">ChiHecec2B26-7398</strain>
    </source>
</reference>
<evidence type="ECO:0000256" key="7">
    <source>
        <dbReference type="SAM" id="Phobius"/>
    </source>
</evidence>
<gene>
    <name evidence="9" type="ORF">H9846_09480</name>
</gene>
<feature type="transmembrane region" description="Helical" evidence="7">
    <location>
        <begin position="300"/>
        <end position="318"/>
    </location>
</feature>
<feature type="transmembrane region" description="Helical" evidence="7">
    <location>
        <begin position="125"/>
        <end position="149"/>
    </location>
</feature>
<dbReference type="PANTHER" id="PTHR32322:SF18">
    <property type="entry name" value="S-ADENOSYLMETHIONINE_S-ADENOSYLHOMOCYSTEINE TRANSPORTER"/>
    <property type="match status" value="1"/>
</dbReference>
<dbReference type="EMBL" id="DXEI01000140">
    <property type="protein sequence ID" value="HIX95674.1"/>
    <property type="molecule type" value="Genomic_DNA"/>
</dbReference>
<keyword evidence="4 7" id="KW-0812">Transmembrane</keyword>
<dbReference type="Proteomes" id="UP000886751">
    <property type="component" value="Unassembled WGS sequence"/>
</dbReference>
<keyword evidence="5 7" id="KW-1133">Transmembrane helix</keyword>
<proteinExistence type="inferred from homology"/>
<evidence type="ECO:0000313" key="9">
    <source>
        <dbReference type="EMBL" id="HIX95674.1"/>
    </source>
</evidence>
<dbReference type="SUPFAM" id="SSF103481">
    <property type="entry name" value="Multidrug resistance efflux transporter EmrE"/>
    <property type="match status" value="2"/>
</dbReference>
<dbReference type="InterPro" id="IPR037185">
    <property type="entry name" value="EmrE-like"/>
</dbReference>
<evidence type="ECO:0000256" key="3">
    <source>
        <dbReference type="ARBA" id="ARBA00022475"/>
    </source>
</evidence>
<feature type="transmembrane region" description="Helical" evidence="7">
    <location>
        <begin position="215"/>
        <end position="239"/>
    </location>
</feature>
<accession>A0A9D1Y2I1</accession>
<evidence type="ECO:0000256" key="4">
    <source>
        <dbReference type="ARBA" id="ARBA00022692"/>
    </source>
</evidence>